<dbReference type="STRING" id="984262.SGRA_0807"/>
<gene>
    <name evidence="2" type="ordered locus">SGRA_0807</name>
</gene>
<feature type="domain" description="Macroglobulin" evidence="1">
    <location>
        <begin position="24"/>
        <end position="114"/>
    </location>
</feature>
<reference evidence="2 3" key="1">
    <citation type="journal article" date="2012" name="Stand. Genomic Sci.">
        <title>Complete genome sequencing and analysis of Saprospira grandis str. Lewin, a predatory marine bacterium.</title>
        <authorList>
            <person name="Saw J.H."/>
            <person name="Yuryev A."/>
            <person name="Kanbe M."/>
            <person name="Hou S."/>
            <person name="Young A.G."/>
            <person name="Aizawa S."/>
            <person name="Alam M."/>
        </authorList>
    </citation>
    <scope>NUCLEOTIDE SEQUENCE [LARGE SCALE GENOMIC DNA]</scope>
    <source>
        <strain evidence="2 3">Lewin</strain>
    </source>
</reference>
<organism evidence="2 3">
    <name type="scientific">Saprospira grandis (strain Lewin)</name>
    <dbReference type="NCBI Taxonomy" id="984262"/>
    <lineage>
        <taxon>Bacteria</taxon>
        <taxon>Pseudomonadati</taxon>
        <taxon>Bacteroidota</taxon>
        <taxon>Saprospiria</taxon>
        <taxon>Saprospirales</taxon>
        <taxon>Saprospiraceae</taxon>
        <taxon>Saprospira</taxon>
    </lineage>
</organism>
<dbReference type="GO" id="GO:0004866">
    <property type="term" value="F:endopeptidase inhibitor activity"/>
    <property type="evidence" value="ECO:0007669"/>
    <property type="project" value="InterPro"/>
</dbReference>
<evidence type="ECO:0000313" key="3">
    <source>
        <dbReference type="Proteomes" id="UP000007519"/>
    </source>
</evidence>
<evidence type="ECO:0000313" key="2">
    <source>
        <dbReference type="EMBL" id="AFC23545.1"/>
    </source>
</evidence>
<name>H6L208_SAPGL</name>
<keyword evidence="3" id="KW-1185">Reference proteome</keyword>
<proteinExistence type="predicted"/>
<dbReference type="Pfam" id="PF01835">
    <property type="entry name" value="MG2"/>
    <property type="match status" value="1"/>
</dbReference>
<dbReference type="OrthoDB" id="679547at2"/>
<dbReference type="SUPFAM" id="SSF49478">
    <property type="entry name" value="Cna protein B-type domain"/>
    <property type="match status" value="1"/>
</dbReference>
<dbReference type="Proteomes" id="UP000007519">
    <property type="component" value="Chromosome"/>
</dbReference>
<protein>
    <recommendedName>
        <fullName evidence="1">Macroglobulin domain-containing protein</fullName>
    </recommendedName>
</protein>
<dbReference type="InterPro" id="IPR002890">
    <property type="entry name" value="MG2"/>
</dbReference>
<dbReference type="RefSeq" id="WP_015691197.1">
    <property type="nucleotide sequence ID" value="NC_016940.1"/>
</dbReference>
<dbReference type="HOGENOM" id="CLU_434681_0_0_10"/>
<dbReference type="eggNOG" id="COG2373">
    <property type="taxonomic scope" value="Bacteria"/>
</dbReference>
<evidence type="ECO:0000259" key="1">
    <source>
        <dbReference type="Pfam" id="PF01835"/>
    </source>
</evidence>
<dbReference type="EMBL" id="CP002831">
    <property type="protein sequence ID" value="AFC23545.1"/>
    <property type="molecule type" value="Genomic_DNA"/>
</dbReference>
<sequence length="629" mass="72096">MKQFYLSLLISLFFTPFLKGQVARIYAQTDRSIYRAGDILWFSVYAQADGEALADSSVFYAEIYTPNEKLLKKKRFLLQAGRGEGDFSWPLFATAGAYRLRIFMDVDSAALFEKTIWLYDPALVQKLGTEKKAKTTLENLQQEAKMEAKKIESSKMPLAINVDLNLAAKKHKTRQKEVLGIQFKDAKGKPLSADFSVAVHLASLKDWNNPNIIQYFLGENQTEKIEKGAWTVLNGSFYWAWPNLPLAKRKLSVFDAETDELLDKIQTDEEGNFSFPLKKARKIRLVGRYHGFKEQRIIDLRPSRPEQKQEVVFRSEKWIDSLALAQKKQALKDSLSGDDVGLYLRCLGNDFLPLPGVALIVRQNTELIDTFLTNADGELLLLGLKEGDYYIHTYYPETGNVLYSYCLTSILAGEVYQKDFLPHDIALREEDLRIASEYPLERDSVVLPFYFEQDSLPLDFQNLGSRLSFRALLENKGLAEAYFSLVSSADRSRSRDVYVEGISVIREKKLEKQPLFKMDQNIRQGKKQQKNKLVIFYNSESFVDLDSSRQFFVADYAAYHQEKRKNEGLLIPRGNLSPTLFWQAALSSDEKGEAEISYYNNEQKGLFLIEIEGFCAGQPFRAVLPYWVN</sequence>
<accession>H6L208</accession>
<dbReference type="KEGG" id="sgn:SGRA_0807"/>
<dbReference type="Gene3D" id="2.60.40.1930">
    <property type="match status" value="1"/>
</dbReference>
<dbReference type="AlphaFoldDB" id="H6L208"/>